<dbReference type="GeneID" id="19205065"/>
<dbReference type="PANTHER" id="PTHR11496">
    <property type="entry name" value="ALCOHOL DEHYDROGENASE"/>
    <property type="match status" value="1"/>
</dbReference>
<evidence type="ECO:0000256" key="1">
    <source>
        <dbReference type="ARBA" id="ARBA00023002"/>
    </source>
</evidence>
<dbReference type="InterPro" id="IPR056798">
    <property type="entry name" value="ADH_Fe_C"/>
</dbReference>
<keyword evidence="5" id="KW-1185">Reference proteome</keyword>
<dbReference type="EMBL" id="JH711576">
    <property type="protein sequence ID" value="EIW83160.1"/>
    <property type="molecule type" value="Genomic_DNA"/>
</dbReference>
<keyword evidence="1" id="KW-0560">Oxidoreductase</keyword>
<dbReference type="AlphaFoldDB" id="A0A5M3MVT8"/>
<dbReference type="KEGG" id="cput:CONPUDRAFT_164153"/>
<evidence type="ECO:0000313" key="5">
    <source>
        <dbReference type="Proteomes" id="UP000053558"/>
    </source>
</evidence>
<comment type="caution">
    <text evidence="4">The sequence shown here is derived from an EMBL/GenBank/DDBJ whole genome shotgun (WGS) entry which is preliminary data.</text>
</comment>
<feature type="domain" description="Alcohol dehydrogenase iron-type/glycerol dehydrogenase GldA" evidence="2">
    <location>
        <begin position="27"/>
        <end position="180"/>
    </location>
</feature>
<dbReference type="CDD" id="cd08192">
    <property type="entry name" value="MAR-like"/>
    <property type="match status" value="1"/>
</dbReference>
<proteinExistence type="predicted"/>
<dbReference type="PROSITE" id="PS00060">
    <property type="entry name" value="ADH_IRON_2"/>
    <property type="match status" value="1"/>
</dbReference>
<protein>
    <submittedName>
        <fullName evidence="4">Dehydroquinate synthase-like protein</fullName>
    </submittedName>
</protein>
<dbReference type="InterPro" id="IPR001670">
    <property type="entry name" value="ADH_Fe/GldA"/>
</dbReference>
<dbReference type="Gene3D" id="3.40.50.1970">
    <property type="match status" value="1"/>
</dbReference>
<dbReference type="InterPro" id="IPR039697">
    <property type="entry name" value="Alcohol_dehydrogenase_Fe"/>
</dbReference>
<feature type="domain" description="Fe-containing alcohol dehydrogenase-like C-terminal" evidence="3">
    <location>
        <begin position="194"/>
        <end position="377"/>
    </location>
</feature>
<evidence type="ECO:0000313" key="4">
    <source>
        <dbReference type="EMBL" id="EIW83160.1"/>
    </source>
</evidence>
<dbReference type="RefSeq" id="XP_007766994.1">
    <property type="nucleotide sequence ID" value="XM_007768804.1"/>
</dbReference>
<accession>A0A5M3MVT8</accession>
<evidence type="ECO:0000259" key="2">
    <source>
        <dbReference type="Pfam" id="PF00465"/>
    </source>
</evidence>
<dbReference type="InterPro" id="IPR018211">
    <property type="entry name" value="ADH_Fe_CS"/>
</dbReference>
<dbReference type="Pfam" id="PF00465">
    <property type="entry name" value="Fe-ADH"/>
    <property type="match status" value="1"/>
</dbReference>
<evidence type="ECO:0000259" key="3">
    <source>
        <dbReference type="Pfam" id="PF25137"/>
    </source>
</evidence>
<dbReference type="OrthoDB" id="3360544at2759"/>
<dbReference type="SUPFAM" id="SSF56796">
    <property type="entry name" value="Dehydroquinate synthase-like"/>
    <property type="match status" value="1"/>
</dbReference>
<dbReference type="GO" id="GO:0005739">
    <property type="term" value="C:mitochondrion"/>
    <property type="evidence" value="ECO:0007669"/>
    <property type="project" value="TreeGrafter"/>
</dbReference>
<name>A0A5M3MVT8_CONPW</name>
<dbReference type="PANTHER" id="PTHR11496:SF97">
    <property type="entry name" value="ALCOHOL DEHYDROGENASE IRON-TYPE_GLYCEROL DEHYDROGENASE GLDA DOMAIN-CONTAINING PROTEIN"/>
    <property type="match status" value="1"/>
</dbReference>
<gene>
    <name evidence="4" type="ORF">CONPUDRAFT_164153</name>
</gene>
<sequence length="391" mass="41945">MSSQITNTPSADVLTGFYSYTDTLKGVYYGPGCVNDALPKLLATIGSTKALIVTGKSLREKTDVISRIETILKEHNAYGATLSEIGEHAPVSGIHNGVKLFNEIQADVFVAVGGGSPVDAAKAMSYFIQQQRGGSFVKQIAIPTTLSAAEYTAGVGYTNEEGQKTVLMSPFLPPAGVILDAELTITTPERLWLSSGIRALDHAVEGLYRPLLALPAKVLGYAALADLFKYLPESKANPKDLAARQKLQVAAWMSLWPIKTERPSPLGLSHALGHKLGATYGIPHGITSCLTLASVIQYKAETAPEEDKRSLAEALFYLQEPSTGTLDGDVKKLAFRIDGLVKRLGLSTSLEENKVPKADLAKIAKLALGEDQSTHPQVVELLENIYSKRGL</sequence>
<dbReference type="OMA" id="MNGFDKG"/>
<dbReference type="GO" id="GO:0046872">
    <property type="term" value="F:metal ion binding"/>
    <property type="evidence" value="ECO:0007669"/>
    <property type="project" value="InterPro"/>
</dbReference>
<organism evidence="4 5">
    <name type="scientific">Coniophora puteana (strain RWD-64-598)</name>
    <name type="common">Brown rot fungus</name>
    <dbReference type="NCBI Taxonomy" id="741705"/>
    <lineage>
        <taxon>Eukaryota</taxon>
        <taxon>Fungi</taxon>
        <taxon>Dikarya</taxon>
        <taxon>Basidiomycota</taxon>
        <taxon>Agaricomycotina</taxon>
        <taxon>Agaricomycetes</taxon>
        <taxon>Agaricomycetidae</taxon>
        <taxon>Boletales</taxon>
        <taxon>Coniophorineae</taxon>
        <taxon>Coniophoraceae</taxon>
        <taxon>Coniophora</taxon>
    </lineage>
</organism>
<reference evidence="5" key="1">
    <citation type="journal article" date="2012" name="Science">
        <title>The Paleozoic origin of enzymatic lignin decomposition reconstructed from 31 fungal genomes.</title>
        <authorList>
            <person name="Floudas D."/>
            <person name="Binder M."/>
            <person name="Riley R."/>
            <person name="Barry K."/>
            <person name="Blanchette R.A."/>
            <person name="Henrissat B."/>
            <person name="Martinez A.T."/>
            <person name="Otillar R."/>
            <person name="Spatafora J.W."/>
            <person name="Yadav J.S."/>
            <person name="Aerts A."/>
            <person name="Benoit I."/>
            <person name="Boyd A."/>
            <person name="Carlson A."/>
            <person name="Copeland A."/>
            <person name="Coutinho P.M."/>
            <person name="de Vries R.P."/>
            <person name="Ferreira P."/>
            <person name="Findley K."/>
            <person name="Foster B."/>
            <person name="Gaskell J."/>
            <person name="Glotzer D."/>
            <person name="Gorecki P."/>
            <person name="Heitman J."/>
            <person name="Hesse C."/>
            <person name="Hori C."/>
            <person name="Igarashi K."/>
            <person name="Jurgens J.A."/>
            <person name="Kallen N."/>
            <person name="Kersten P."/>
            <person name="Kohler A."/>
            <person name="Kuees U."/>
            <person name="Kumar T.K.A."/>
            <person name="Kuo A."/>
            <person name="LaButti K."/>
            <person name="Larrondo L.F."/>
            <person name="Lindquist E."/>
            <person name="Ling A."/>
            <person name="Lombard V."/>
            <person name="Lucas S."/>
            <person name="Lundell T."/>
            <person name="Martin R."/>
            <person name="McLaughlin D.J."/>
            <person name="Morgenstern I."/>
            <person name="Morin E."/>
            <person name="Murat C."/>
            <person name="Nagy L.G."/>
            <person name="Nolan M."/>
            <person name="Ohm R.A."/>
            <person name="Patyshakuliyeva A."/>
            <person name="Rokas A."/>
            <person name="Ruiz-Duenas F.J."/>
            <person name="Sabat G."/>
            <person name="Salamov A."/>
            <person name="Samejima M."/>
            <person name="Schmutz J."/>
            <person name="Slot J.C."/>
            <person name="St John F."/>
            <person name="Stenlid J."/>
            <person name="Sun H."/>
            <person name="Sun S."/>
            <person name="Syed K."/>
            <person name="Tsang A."/>
            <person name="Wiebenga A."/>
            <person name="Young D."/>
            <person name="Pisabarro A."/>
            <person name="Eastwood D.C."/>
            <person name="Martin F."/>
            <person name="Cullen D."/>
            <person name="Grigoriev I.V."/>
            <person name="Hibbett D.S."/>
        </authorList>
    </citation>
    <scope>NUCLEOTIDE SEQUENCE [LARGE SCALE GENOMIC DNA]</scope>
    <source>
        <strain evidence="5">RWD-64-598 SS2</strain>
    </source>
</reference>
<dbReference type="Gene3D" id="1.20.1090.10">
    <property type="entry name" value="Dehydroquinate synthase-like - alpha domain"/>
    <property type="match status" value="1"/>
</dbReference>
<dbReference type="Proteomes" id="UP000053558">
    <property type="component" value="Unassembled WGS sequence"/>
</dbReference>
<dbReference type="GO" id="GO:0004022">
    <property type="term" value="F:alcohol dehydrogenase (NAD+) activity"/>
    <property type="evidence" value="ECO:0007669"/>
    <property type="project" value="TreeGrafter"/>
</dbReference>
<dbReference type="Pfam" id="PF25137">
    <property type="entry name" value="ADH_Fe_C"/>
    <property type="match status" value="1"/>
</dbReference>